<name>A0A6J4MF80_9CYAN</name>
<protein>
    <submittedName>
        <fullName evidence="1">Uncharacterized protein</fullName>
    </submittedName>
</protein>
<dbReference type="AlphaFoldDB" id="A0A6J4MF80"/>
<reference evidence="1" key="1">
    <citation type="submission" date="2020-02" db="EMBL/GenBank/DDBJ databases">
        <authorList>
            <person name="Meier V. D."/>
        </authorList>
    </citation>
    <scope>NUCLEOTIDE SEQUENCE</scope>
    <source>
        <strain evidence="1">AVDCRST_MAG84</strain>
    </source>
</reference>
<evidence type="ECO:0000313" key="1">
    <source>
        <dbReference type="EMBL" id="CAA9357713.1"/>
    </source>
</evidence>
<dbReference type="PROSITE" id="PS51257">
    <property type="entry name" value="PROKAR_LIPOPROTEIN"/>
    <property type="match status" value="1"/>
</dbReference>
<sequence>MRNAHLTSSCTVQENATSRVVLGTGLAHLTSSCSLACIEIYYQIECDKN</sequence>
<gene>
    <name evidence="1" type="ORF">AVDCRST_MAG84-3244</name>
</gene>
<dbReference type="EMBL" id="CADCTZ010000629">
    <property type="protein sequence ID" value="CAA9357713.1"/>
    <property type="molecule type" value="Genomic_DNA"/>
</dbReference>
<proteinExistence type="predicted"/>
<organism evidence="1">
    <name type="scientific">uncultured Microcoleus sp</name>
    <dbReference type="NCBI Taxonomy" id="259945"/>
    <lineage>
        <taxon>Bacteria</taxon>
        <taxon>Bacillati</taxon>
        <taxon>Cyanobacteriota</taxon>
        <taxon>Cyanophyceae</taxon>
        <taxon>Oscillatoriophycideae</taxon>
        <taxon>Oscillatoriales</taxon>
        <taxon>Microcoleaceae</taxon>
        <taxon>Microcoleus</taxon>
        <taxon>environmental samples</taxon>
    </lineage>
</organism>
<accession>A0A6J4MF80</accession>